<feature type="compositionally biased region" description="Acidic residues" evidence="3">
    <location>
        <begin position="302"/>
        <end position="311"/>
    </location>
</feature>
<evidence type="ECO:0000259" key="5">
    <source>
        <dbReference type="PROSITE" id="PS51525"/>
    </source>
</evidence>
<feature type="non-terminal residue" evidence="6">
    <location>
        <position position="1"/>
    </location>
</feature>
<evidence type="ECO:0000313" key="6">
    <source>
        <dbReference type="EMBL" id="ODQ65307.1"/>
    </source>
</evidence>
<feature type="region of interest" description="Disordered" evidence="3">
    <location>
        <begin position="349"/>
        <end position="378"/>
    </location>
</feature>
<dbReference type="PANTHER" id="PTHR22880">
    <property type="entry name" value="FALZ-RELATED BROMODOMAIN-CONTAINING PROTEINS"/>
    <property type="match status" value="1"/>
</dbReference>
<dbReference type="InterPro" id="IPR027353">
    <property type="entry name" value="NET_dom"/>
</dbReference>
<dbReference type="InterPro" id="IPR001487">
    <property type="entry name" value="Bromodomain"/>
</dbReference>
<dbReference type="AlphaFoldDB" id="A0A1E3PKD3"/>
<organism evidence="6 7">
    <name type="scientific">Nadsonia fulvescens var. elongata DSM 6958</name>
    <dbReference type="NCBI Taxonomy" id="857566"/>
    <lineage>
        <taxon>Eukaryota</taxon>
        <taxon>Fungi</taxon>
        <taxon>Dikarya</taxon>
        <taxon>Ascomycota</taxon>
        <taxon>Saccharomycotina</taxon>
        <taxon>Dipodascomycetes</taxon>
        <taxon>Dipodascales</taxon>
        <taxon>Dipodascales incertae sedis</taxon>
        <taxon>Nadsonia</taxon>
    </lineage>
</organism>
<feature type="non-terminal residue" evidence="6">
    <location>
        <position position="451"/>
    </location>
</feature>
<sequence length="451" mass="51261">ENSQASNLPKHQIKFALATLRAIKRLKDSGPFLHPVDALKLNVPTYYDTVKRPMDISTMEKKLQTGAYTKISDFGLDMELIVYNCCLFNGTDSFISNMARSVKSSFEKHMGNMPLYELPASVFATNSTSSEASPAFALTPSGIPMIRRDSSVDGRPKREIHPPKPKDLPYSDIRPRKKKYAAELKFCGQLLKELMGKKYEAVSFPFLAPVDPVALNCPTYYKIIKHPMDLSTVQEKINSNQYETADEFEADIKLMFKNCYKFNPAGSPVNDMGRELEAVFDKRWLEKPARLPTPPPSHYYSDDESSGFDSDDEDAINAMTNPAISFLEQQLERMKLDLYKMKKDAARELKRTRSLSRKKRKKSISTSNNGDGAIRRRSSASEPLTVTYEMKKELSEKIYNLSEKRIAHVITIIHESMPELKGGDDDEIELDMDQLDPKTVLKLYKYVVSDK</sequence>
<feature type="compositionally biased region" description="Basic residues" evidence="3">
    <location>
        <begin position="352"/>
        <end position="363"/>
    </location>
</feature>
<dbReference type="GO" id="GO:0006338">
    <property type="term" value="P:chromatin remodeling"/>
    <property type="evidence" value="ECO:0007669"/>
    <property type="project" value="TreeGrafter"/>
</dbReference>
<accession>A0A1E3PKD3</accession>
<dbReference type="InterPro" id="IPR050935">
    <property type="entry name" value="Bromo_chromatin_reader"/>
</dbReference>
<evidence type="ECO:0000313" key="7">
    <source>
        <dbReference type="Proteomes" id="UP000095009"/>
    </source>
</evidence>
<protein>
    <submittedName>
        <fullName evidence="6">Bromodomain-containing protein</fullName>
    </submittedName>
</protein>
<proteinExistence type="predicted"/>
<keyword evidence="7" id="KW-1185">Reference proteome</keyword>
<dbReference type="OrthoDB" id="784962at2759"/>
<dbReference type="PANTHER" id="PTHR22880:SF225">
    <property type="entry name" value="BROMODOMAIN-CONTAINING PROTEIN BET-1-RELATED"/>
    <property type="match status" value="1"/>
</dbReference>
<evidence type="ECO:0000259" key="4">
    <source>
        <dbReference type="PROSITE" id="PS50014"/>
    </source>
</evidence>
<dbReference type="InterPro" id="IPR036427">
    <property type="entry name" value="Bromodomain-like_sf"/>
</dbReference>
<dbReference type="STRING" id="857566.A0A1E3PKD3"/>
<gene>
    <name evidence="6" type="ORF">NADFUDRAFT_14615</name>
</gene>
<evidence type="ECO:0000256" key="2">
    <source>
        <dbReference type="PROSITE-ProRule" id="PRU00035"/>
    </source>
</evidence>
<dbReference type="SMART" id="SM00297">
    <property type="entry name" value="BROMO"/>
    <property type="match status" value="2"/>
</dbReference>
<dbReference type="Pfam" id="PF00439">
    <property type="entry name" value="Bromodomain"/>
    <property type="match status" value="2"/>
</dbReference>
<name>A0A1E3PKD3_9ASCO</name>
<dbReference type="InterPro" id="IPR018359">
    <property type="entry name" value="Bromodomain_CS"/>
</dbReference>
<dbReference type="GO" id="GO:0005634">
    <property type="term" value="C:nucleus"/>
    <property type="evidence" value="ECO:0007669"/>
    <property type="project" value="TreeGrafter"/>
</dbReference>
<dbReference type="SUPFAM" id="SSF47370">
    <property type="entry name" value="Bromodomain"/>
    <property type="match status" value="2"/>
</dbReference>
<feature type="domain" description="NET" evidence="5">
    <location>
        <begin position="376"/>
        <end position="451"/>
    </location>
</feature>
<reference evidence="6 7" key="1">
    <citation type="journal article" date="2016" name="Proc. Natl. Acad. Sci. U.S.A.">
        <title>Comparative genomics of biotechnologically important yeasts.</title>
        <authorList>
            <person name="Riley R."/>
            <person name="Haridas S."/>
            <person name="Wolfe K.H."/>
            <person name="Lopes M.R."/>
            <person name="Hittinger C.T."/>
            <person name="Goeker M."/>
            <person name="Salamov A.A."/>
            <person name="Wisecaver J.H."/>
            <person name="Long T.M."/>
            <person name="Calvey C.H."/>
            <person name="Aerts A.L."/>
            <person name="Barry K.W."/>
            <person name="Choi C."/>
            <person name="Clum A."/>
            <person name="Coughlan A.Y."/>
            <person name="Deshpande S."/>
            <person name="Douglass A.P."/>
            <person name="Hanson S.J."/>
            <person name="Klenk H.-P."/>
            <person name="LaButti K.M."/>
            <person name="Lapidus A."/>
            <person name="Lindquist E.A."/>
            <person name="Lipzen A.M."/>
            <person name="Meier-Kolthoff J.P."/>
            <person name="Ohm R.A."/>
            <person name="Otillar R.P."/>
            <person name="Pangilinan J.L."/>
            <person name="Peng Y."/>
            <person name="Rokas A."/>
            <person name="Rosa C.A."/>
            <person name="Scheuner C."/>
            <person name="Sibirny A.A."/>
            <person name="Slot J.C."/>
            <person name="Stielow J.B."/>
            <person name="Sun H."/>
            <person name="Kurtzman C.P."/>
            <person name="Blackwell M."/>
            <person name="Grigoriev I.V."/>
            <person name="Jeffries T.W."/>
        </authorList>
    </citation>
    <scope>NUCLEOTIDE SEQUENCE [LARGE SCALE GENOMIC DNA]</scope>
    <source>
        <strain evidence="6 7">DSM 6958</strain>
    </source>
</reference>
<feature type="region of interest" description="Disordered" evidence="3">
    <location>
        <begin position="147"/>
        <end position="172"/>
    </location>
</feature>
<dbReference type="Pfam" id="PF17035">
    <property type="entry name" value="BET"/>
    <property type="match status" value="1"/>
</dbReference>
<feature type="region of interest" description="Disordered" evidence="3">
    <location>
        <begin position="287"/>
        <end position="311"/>
    </location>
</feature>
<dbReference type="Gene3D" id="1.20.920.10">
    <property type="entry name" value="Bromodomain-like"/>
    <property type="match status" value="2"/>
</dbReference>
<keyword evidence="1 2" id="KW-0103">Bromodomain</keyword>
<dbReference type="PRINTS" id="PR00503">
    <property type="entry name" value="BROMODOMAIN"/>
</dbReference>
<dbReference type="CDD" id="cd05499">
    <property type="entry name" value="Bromo_BDF1_2_II"/>
    <property type="match status" value="1"/>
</dbReference>
<dbReference type="GO" id="GO:0006355">
    <property type="term" value="P:regulation of DNA-templated transcription"/>
    <property type="evidence" value="ECO:0007669"/>
    <property type="project" value="TreeGrafter"/>
</dbReference>
<feature type="domain" description="Bromo" evidence="4">
    <location>
        <begin position="24"/>
        <end position="96"/>
    </location>
</feature>
<feature type="domain" description="Bromo" evidence="4">
    <location>
        <begin position="198"/>
        <end position="270"/>
    </location>
</feature>
<dbReference type="EMBL" id="KV454410">
    <property type="protein sequence ID" value="ODQ65307.1"/>
    <property type="molecule type" value="Genomic_DNA"/>
</dbReference>
<evidence type="ECO:0000256" key="1">
    <source>
        <dbReference type="ARBA" id="ARBA00023117"/>
    </source>
</evidence>
<dbReference type="Proteomes" id="UP000095009">
    <property type="component" value="Unassembled WGS sequence"/>
</dbReference>
<dbReference type="InterPro" id="IPR038336">
    <property type="entry name" value="NET_sf"/>
</dbReference>
<feature type="compositionally biased region" description="Basic and acidic residues" evidence="3">
    <location>
        <begin position="147"/>
        <end position="169"/>
    </location>
</feature>
<dbReference type="GO" id="GO:0000785">
    <property type="term" value="C:chromatin"/>
    <property type="evidence" value="ECO:0007669"/>
    <property type="project" value="TreeGrafter"/>
</dbReference>
<dbReference type="PROSITE" id="PS00633">
    <property type="entry name" value="BROMODOMAIN_1"/>
    <property type="match status" value="2"/>
</dbReference>
<dbReference type="Gene3D" id="1.20.1270.220">
    <property type="match status" value="1"/>
</dbReference>
<dbReference type="PROSITE" id="PS50014">
    <property type="entry name" value="BROMODOMAIN_2"/>
    <property type="match status" value="2"/>
</dbReference>
<dbReference type="PROSITE" id="PS51525">
    <property type="entry name" value="NET"/>
    <property type="match status" value="1"/>
</dbReference>
<evidence type="ECO:0000256" key="3">
    <source>
        <dbReference type="SAM" id="MobiDB-lite"/>
    </source>
</evidence>